<keyword evidence="3" id="KW-1185">Reference proteome</keyword>
<dbReference type="GO" id="GO:0017076">
    <property type="term" value="F:purine nucleotide binding"/>
    <property type="evidence" value="ECO:0007669"/>
    <property type="project" value="InterPro"/>
</dbReference>
<dbReference type="Gene3D" id="3.40.449.10">
    <property type="entry name" value="Phosphoenolpyruvate Carboxykinase, domain 1"/>
    <property type="match status" value="1"/>
</dbReference>
<reference evidence="2 3" key="1">
    <citation type="submission" date="2019-03" db="EMBL/GenBank/DDBJ databases">
        <authorList>
            <person name="Gaulin E."/>
            <person name="Dumas B."/>
        </authorList>
    </citation>
    <scope>NUCLEOTIDE SEQUENCE [LARGE SCALE GENOMIC DNA]</scope>
    <source>
        <strain evidence="2">CBS 568.67</strain>
    </source>
</reference>
<dbReference type="Proteomes" id="UP000332933">
    <property type="component" value="Unassembled WGS sequence"/>
</dbReference>
<dbReference type="AlphaFoldDB" id="A0A485K3I8"/>
<dbReference type="EMBL" id="VJMH01000039">
    <property type="protein sequence ID" value="KAF0719950.1"/>
    <property type="molecule type" value="Genomic_DNA"/>
</dbReference>
<dbReference type="OrthoDB" id="68755at2759"/>
<gene>
    <name evidence="2" type="primary">Aste57867_671</name>
    <name evidence="1" type="ORF">As57867_000670</name>
    <name evidence="2" type="ORF">ASTE57867_671</name>
</gene>
<reference evidence="1" key="2">
    <citation type="submission" date="2019-06" db="EMBL/GenBank/DDBJ databases">
        <title>Genomics analysis of Aphanomyces spp. identifies a new class of oomycete effector associated with host adaptation.</title>
        <authorList>
            <person name="Gaulin E."/>
        </authorList>
    </citation>
    <scope>NUCLEOTIDE SEQUENCE</scope>
    <source>
        <strain evidence="1">CBS 578.67</strain>
    </source>
</reference>
<name>A0A485K3I8_9STRA</name>
<organism evidence="2 3">
    <name type="scientific">Aphanomyces stellatus</name>
    <dbReference type="NCBI Taxonomy" id="120398"/>
    <lineage>
        <taxon>Eukaryota</taxon>
        <taxon>Sar</taxon>
        <taxon>Stramenopiles</taxon>
        <taxon>Oomycota</taxon>
        <taxon>Saprolegniomycetes</taxon>
        <taxon>Saprolegniales</taxon>
        <taxon>Verrucalvaceae</taxon>
        <taxon>Aphanomyces</taxon>
    </lineage>
</organism>
<dbReference type="InterPro" id="IPR008210">
    <property type="entry name" value="PEP_carboxykinase_N"/>
</dbReference>
<dbReference type="GO" id="GO:0004611">
    <property type="term" value="F:phosphoenolpyruvate carboxykinase activity"/>
    <property type="evidence" value="ECO:0007669"/>
    <property type="project" value="InterPro"/>
</dbReference>
<dbReference type="SUPFAM" id="SSF68923">
    <property type="entry name" value="PEP carboxykinase N-terminal domain"/>
    <property type="match status" value="1"/>
</dbReference>
<proteinExistence type="predicted"/>
<dbReference type="GO" id="GO:0006094">
    <property type="term" value="P:gluconeogenesis"/>
    <property type="evidence" value="ECO:0007669"/>
    <property type="project" value="InterPro"/>
</dbReference>
<evidence type="ECO:0000313" key="1">
    <source>
        <dbReference type="EMBL" id="KAF0719950.1"/>
    </source>
</evidence>
<protein>
    <submittedName>
        <fullName evidence="2">Aste57867_671 protein</fullName>
    </submittedName>
</protein>
<sequence>MLAAGVLRRAIARVPVRSMSTAASVAAPTPSWTTLLEPTPKVPREFIIEFPEETEANTFEVNWSLADDDITPRHNAYRNRALHRLAPVSAAAPLATLRAATAEPLHVAPFLDLWNEVTDVLGNTKDLYISDGAIGAHAAVRTSIRVVSDSPALAHVLSNLLVKVPSLKDVHTPRPILVLWESAGTASPAFVYNIDTNEDGFTQAKLVVRGAVHLDNLVHAILSLKTQLDGDDAAAAVVAADVVVDNGATTLVFHATAAARAATQATLAAAHGAIWHPAVGVSPAFQGVVLPHAAVQNKKAKTPRHQTFPAPWSTEHAVVALPSPNVVGHPTTAVVAGAANKDVSAAEFAALVGGSPALVAALEQHKTKCVVKKL</sequence>
<evidence type="ECO:0000313" key="3">
    <source>
        <dbReference type="Proteomes" id="UP000332933"/>
    </source>
</evidence>
<evidence type="ECO:0000313" key="2">
    <source>
        <dbReference type="EMBL" id="VFT77896.1"/>
    </source>
</evidence>
<accession>A0A485K3I8</accession>
<dbReference type="EMBL" id="CAADRA010000039">
    <property type="protein sequence ID" value="VFT77896.1"/>
    <property type="molecule type" value="Genomic_DNA"/>
</dbReference>